<organism evidence="2 3">
    <name type="scientific">Zingiber officinale</name>
    <name type="common">Ginger</name>
    <name type="synonym">Amomum zingiber</name>
    <dbReference type="NCBI Taxonomy" id="94328"/>
    <lineage>
        <taxon>Eukaryota</taxon>
        <taxon>Viridiplantae</taxon>
        <taxon>Streptophyta</taxon>
        <taxon>Embryophyta</taxon>
        <taxon>Tracheophyta</taxon>
        <taxon>Spermatophyta</taxon>
        <taxon>Magnoliopsida</taxon>
        <taxon>Liliopsida</taxon>
        <taxon>Zingiberales</taxon>
        <taxon>Zingiberaceae</taxon>
        <taxon>Zingiber</taxon>
    </lineage>
</organism>
<dbReference type="AlphaFoldDB" id="A0A8J5H5H0"/>
<feature type="region of interest" description="Disordered" evidence="1">
    <location>
        <begin position="529"/>
        <end position="564"/>
    </location>
</feature>
<evidence type="ECO:0000313" key="3">
    <source>
        <dbReference type="Proteomes" id="UP000734854"/>
    </source>
</evidence>
<name>A0A8J5H5H0_ZINOF</name>
<sequence>MQATIFRVPENIRRTNVDSFEPKMVCLGPYHHGKQLFRATDERIKLPYASNFFRRSADVDIVHRIVERFEDWEEDLRCAYSEQIRMASNDFVAMLMLDCAFITEFLREQSACTRTDKEEYSWKWAAPSIVNDMLVVENQLPLRPLLYFLNEGTEDLLHHRPLSLMELFLRPLMWQIHRNLSPTSDLTSDFSSFQTSAHLLHLFHSSLVSELRDKASPLITVLSSFPSAEMLQAMRIVFANKTDGSNFMDITFDASKRSMEIPQLLINDDNISLLRNLIAFEQQCHVVDNYVSTYVWFMDCLINTYKDVAVLRKHNIIVSRLHSDEEVAHIFNQLRRTDAPVVDFDNFYLAEVMDDVESHCRNRTNRFWALWNLSWLRQNYFTNRWVTIAVTAAVFFNLLTLVQTVYAVLSYAKQPVCAFRDSAVPVSWMYAGLMISFETLFAETYSHSKPPVNSAPGQSDHRANEKQYLKRCACEQAMSNESSNKYNTITLLSSWIRPLMKMVLELDSSLGETGWDDIPPASSSFRVVSRAARQARSVDPTRAAPSSARRSRSPPETQTQMINP</sequence>
<feature type="compositionally biased region" description="Low complexity" evidence="1">
    <location>
        <begin position="529"/>
        <end position="548"/>
    </location>
</feature>
<dbReference type="InterPro" id="IPR004158">
    <property type="entry name" value="DUF247_pln"/>
</dbReference>
<keyword evidence="3" id="KW-1185">Reference proteome</keyword>
<dbReference type="PANTHER" id="PTHR31170:SF25">
    <property type="entry name" value="BNAA09G04570D PROTEIN"/>
    <property type="match status" value="1"/>
</dbReference>
<comment type="caution">
    <text evidence="2">The sequence shown here is derived from an EMBL/GenBank/DDBJ whole genome shotgun (WGS) entry which is preliminary data.</text>
</comment>
<dbReference type="EMBL" id="JACMSC010000006">
    <property type="protein sequence ID" value="KAG6519143.1"/>
    <property type="molecule type" value="Genomic_DNA"/>
</dbReference>
<dbReference type="PANTHER" id="PTHR31170">
    <property type="entry name" value="BNAC04G53230D PROTEIN"/>
    <property type="match status" value="1"/>
</dbReference>
<reference evidence="2 3" key="1">
    <citation type="submission" date="2020-08" db="EMBL/GenBank/DDBJ databases">
        <title>Plant Genome Project.</title>
        <authorList>
            <person name="Zhang R.-G."/>
        </authorList>
    </citation>
    <scope>NUCLEOTIDE SEQUENCE [LARGE SCALE GENOMIC DNA]</scope>
    <source>
        <tissue evidence="2">Rhizome</tissue>
    </source>
</reference>
<evidence type="ECO:0000313" key="2">
    <source>
        <dbReference type="EMBL" id="KAG6519143.1"/>
    </source>
</evidence>
<protein>
    <submittedName>
        <fullName evidence="2">Uncharacterized protein</fullName>
    </submittedName>
</protein>
<accession>A0A8J5H5H0</accession>
<dbReference type="Pfam" id="PF03140">
    <property type="entry name" value="DUF247"/>
    <property type="match status" value="1"/>
</dbReference>
<proteinExistence type="predicted"/>
<dbReference type="Proteomes" id="UP000734854">
    <property type="component" value="Unassembled WGS sequence"/>
</dbReference>
<evidence type="ECO:0000256" key="1">
    <source>
        <dbReference type="SAM" id="MobiDB-lite"/>
    </source>
</evidence>
<gene>
    <name evidence="2" type="ORF">ZIOFF_022632</name>
</gene>